<reference evidence="1" key="1">
    <citation type="journal article" date="2020" name="mSystems">
        <title>Genome- and Community-Level Interaction Insights into Carbon Utilization and Element Cycling Functions of Hydrothermarchaeota in Hydrothermal Sediment.</title>
        <authorList>
            <person name="Zhou Z."/>
            <person name="Liu Y."/>
            <person name="Xu W."/>
            <person name="Pan J."/>
            <person name="Luo Z.H."/>
            <person name="Li M."/>
        </authorList>
    </citation>
    <scope>NUCLEOTIDE SEQUENCE [LARGE SCALE GENOMIC DNA]</scope>
    <source>
        <strain evidence="1">SpSt-381</strain>
    </source>
</reference>
<name>A0A832I004_UNCEI</name>
<accession>A0A832I004</accession>
<protein>
    <recommendedName>
        <fullName evidence="2">Signal transduction histidine kinase dimerisation/phosphoacceptor domain-containing protein</fullName>
    </recommendedName>
</protein>
<gene>
    <name evidence="1" type="ORF">ENR23_01885</name>
</gene>
<dbReference type="EMBL" id="DSQF01000003">
    <property type="protein sequence ID" value="HGZ42174.1"/>
    <property type="molecule type" value="Genomic_DNA"/>
</dbReference>
<evidence type="ECO:0000313" key="1">
    <source>
        <dbReference type="EMBL" id="HGZ42174.1"/>
    </source>
</evidence>
<proteinExistence type="predicted"/>
<evidence type="ECO:0008006" key="2">
    <source>
        <dbReference type="Google" id="ProtNLM"/>
    </source>
</evidence>
<dbReference type="AlphaFoldDB" id="A0A832I004"/>
<comment type="caution">
    <text evidence="1">The sequence shown here is derived from an EMBL/GenBank/DDBJ whole genome shotgun (WGS) entry which is preliminary data.</text>
</comment>
<sequence length="129" mass="13902">MNPAEPRPSAPPSAALRARLDAVADALASRAPEEARALREAADAWWREQQAWELDLARALSLHHEINNALVGVRGNAQLVLLGPHGREPAVRDRLEVVIRESERIREAAARLRGIRSGLGADGGSARAA</sequence>
<organism evidence="1">
    <name type="scientific">Eiseniibacteriota bacterium</name>
    <dbReference type="NCBI Taxonomy" id="2212470"/>
    <lineage>
        <taxon>Bacteria</taxon>
        <taxon>Candidatus Eiseniibacteriota</taxon>
    </lineage>
</organism>